<dbReference type="EMBL" id="KT845956">
    <property type="protein sequence ID" value="AMX28359.1"/>
    <property type="molecule type" value="Genomic_DNA"/>
</dbReference>
<dbReference type="RefSeq" id="WP_002457572.1">
    <property type="nucleotide sequence ID" value="NZ_CAJUVT010000007.1"/>
</dbReference>
<evidence type="ECO:0000313" key="1">
    <source>
        <dbReference type="EMBL" id="AMX28359.1"/>
    </source>
</evidence>
<sequence length="76" mass="9047">MKIFNWNIINETGFDITCDYFSKDIIIVDKATNRQLVYFKYNIKEDIYTEDEKVHKVITQINTMDKSITIYDNIAS</sequence>
<protein>
    <submittedName>
        <fullName evidence="1">Uncharacterized protein</fullName>
    </submittedName>
</protein>
<reference evidence="1" key="1">
    <citation type="submission" date="2015-09" db="EMBL/GenBank/DDBJ databases">
        <title>Characterization of enterotoxigenic Staphylococcus epidermidis isolates from ready to eat food.</title>
        <authorList>
            <person name="Podkowik M."/>
            <person name="Bania J."/>
            <person name="Seo K.-S."/>
        </authorList>
    </citation>
    <scope>NUCLEOTIDE SEQUENCE</scope>
    <source>
        <strain evidence="1">4S-13</strain>
    </source>
</reference>
<proteinExistence type="predicted"/>
<dbReference type="AlphaFoldDB" id="A0A165CX42"/>
<accession>A0A165CX42</accession>
<name>A0A165CX42_STAEP</name>
<organism evidence="1">
    <name type="scientific">Staphylococcus epidermidis</name>
    <dbReference type="NCBI Taxonomy" id="1282"/>
    <lineage>
        <taxon>Bacteria</taxon>
        <taxon>Bacillati</taxon>
        <taxon>Bacillota</taxon>
        <taxon>Bacilli</taxon>
        <taxon>Bacillales</taxon>
        <taxon>Staphylococcaceae</taxon>
        <taxon>Staphylococcus</taxon>
    </lineage>
</organism>